<dbReference type="PANTHER" id="PTHR33745:SF3">
    <property type="entry name" value="RSBT CO-ANTAGONIST PROTEIN RSBRC"/>
    <property type="match status" value="1"/>
</dbReference>
<dbReference type="InterPro" id="IPR051932">
    <property type="entry name" value="Bact_StressResp_Reg"/>
</dbReference>
<dbReference type="InterPro" id="IPR001610">
    <property type="entry name" value="PAC"/>
</dbReference>
<evidence type="ECO:0000313" key="5">
    <source>
        <dbReference type="EMBL" id="MRG95428.1"/>
    </source>
</evidence>
<dbReference type="PROSITE" id="PS50801">
    <property type="entry name" value="STAS"/>
    <property type="match status" value="1"/>
</dbReference>
<dbReference type="PROSITE" id="PS50112">
    <property type="entry name" value="PAS"/>
    <property type="match status" value="2"/>
</dbReference>
<keyword evidence="6" id="KW-1185">Reference proteome</keyword>
<evidence type="ECO:0000259" key="3">
    <source>
        <dbReference type="PROSITE" id="PS50113"/>
    </source>
</evidence>
<dbReference type="AlphaFoldDB" id="A0A6N7PTP4"/>
<keyword evidence="1" id="KW-0597">Phosphoprotein</keyword>
<dbReference type="SMART" id="SM00091">
    <property type="entry name" value="PAS"/>
    <property type="match status" value="2"/>
</dbReference>
<sequence length="425" mass="47118">MREAEQTQDTLTAEDEIERLRRRDVEREAEMERLRGRLDLLEGIVGKMANLVYVHDSSTDCNVFANRELAQMLGYDEEEIHAMGADLLPSIFHPEDAARIPALRALFATANDGDVVPLEYRLRGADGQYRWMEDRCVVFTRNPDGSVRQTLGTLQDITERKRREADERLANQAVLRAFLDHTPALMFVKDLEGRFLLVNREMERFTGRSREEILGKKADAFLPPQGVRNSEDAERRALAEGRAQHLQIVPRPDGPVYYQSIKFRVEDDEGAVRGIGTVAIDITAEQQHLEERAEHEAQNLARQAALIRELASPLLPIAEHVVAMPLIGSIDEARAGQITEALLLGVSGHGARVAILDVTGLRQVDTHVASALVNAARAVKLLGAEVVVTGMRPAVAQALVETGADLQGITTLATLRAGIAWAMRR</sequence>
<evidence type="ECO:0000259" key="4">
    <source>
        <dbReference type="PROSITE" id="PS50801"/>
    </source>
</evidence>
<feature type="domain" description="PAS" evidence="2">
    <location>
        <begin position="37"/>
        <end position="100"/>
    </location>
</feature>
<evidence type="ECO:0000313" key="6">
    <source>
        <dbReference type="Proteomes" id="UP000440224"/>
    </source>
</evidence>
<dbReference type="SUPFAM" id="SSF55785">
    <property type="entry name" value="PYP-like sensor domain (PAS domain)"/>
    <property type="match status" value="2"/>
</dbReference>
<dbReference type="InterPro" id="IPR013656">
    <property type="entry name" value="PAS_4"/>
</dbReference>
<evidence type="ECO:0000259" key="2">
    <source>
        <dbReference type="PROSITE" id="PS50112"/>
    </source>
</evidence>
<evidence type="ECO:0000256" key="1">
    <source>
        <dbReference type="ARBA" id="ARBA00022553"/>
    </source>
</evidence>
<protein>
    <submittedName>
        <fullName evidence="5">PAS domain S-box protein</fullName>
    </submittedName>
</protein>
<gene>
    <name evidence="5" type="ORF">GF068_26430</name>
</gene>
<dbReference type="SUPFAM" id="SSF52091">
    <property type="entry name" value="SpoIIaa-like"/>
    <property type="match status" value="1"/>
</dbReference>
<proteinExistence type="predicted"/>
<reference evidence="5 6" key="1">
    <citation type="submission" date="2019-10" db="EMBL/GenBank/DDBJ databases">
        <title>A soil myxobacterium in the family Polyangiaceae.</title>
        <authorList>
            <person name="Li Y."/>
            <person name="Wang J."/>
        </authorList>
    </citation>
    <scope>NUCLEOTIDE SEQUENCE [LARGE SCALE GENOMIC DNA]</scope>
    <source>
        <strain evidence="5 6">DSM 14734</strain>
    </source>
</reference>
<dbReference type="InterPro" id="IPR002645">
    <property type="entry name" value="STAS_dom"/>
</dbReference>
<name>A0A6N7PTP4_9BACT</name>
<dbReference type="PANTHER" id="PTHR33745">
    <property type="entry name" value="RSBT ANTAGONIST PROTEIN RSBS-RELATED"/>
    <property type="match status" value="1"/>
</dbReference>
<dbReference type="InterPro" id="IPR013655">
    <property type="entry name" value="PAS_fold_3"/>
</dbReference>
<dbReference type="Pfam" id="PF08447">
    <property type="entry name" value="PAS_3"/>
    <property type="match status" value="1"/>
</dbReference>
<organism evidence="5 6">
    <name type="scientific">Polyangium spumosum</name>
    <dbReference type="NCBI Taxonomy" id="889282"/>
    <lineage>
        <taxon>Bacteria</taxon>
        <taxon>Pseudomonadati</taxon>
        <taxon>Myxococcota</taxon>
        <taxon>Polyangia</taxon>
        <taxon>Polyangiales</taxon>
        <taxon>Polyangiaceae</taxon>
        <taxon>Polyangium</taxon>
    </lineage>
</organism>
<dbReference type="InterPro" id="IPR000014">
    <property type="entry name" value="PAS"/>
</dbReference>
<dbReference type="SMART" id="SM00086">
    <property type="entry name" value="PAC"/>
    <property type="match status" value="1"/>
</dbReference>
<dbReference type="OrthoDB" id="9800154at2"/>
<dbReference type="Proteomes" id="UP000440224">
    <property type="component" value="Unassembled WGS sequence"/>
</dbReference>
<dbReference type="InterPro" id="IPR035965">
    <property type="entry name" value="PAS-like_dom_sf"/>
</dbReference>
<dbReference type="Pfam" id="PF01740">
    <property type="entry name" value="STAS"/>
    <property type="match status" value="1"/>
</dbReference>
<comment type="caution">
    <text evidence="5">The sequence shown here is derived from an EMBL/GenBank/DDBJ whole genome shotgun (WGS) entry which is preliminary data.</text>
</comment>
<dbReference type="PROSITE" id="PS50113">
    <property type="entry name" value="PAC"/>
    <property type="match status" value="1"/>
</dbReference>
<dbReference type="EMBL" id="WJIE01000007">
    <property type="protein sequence ID" value="MRG95428.1"/>
    <property type="molecule type" value="Genomic_DNA"/>
</dbReference>
<dbReference type="InterPro" id="IPR000700">
    <property type="entry name" value="PAS-assoc_C"/>
</dbReference>
<dbReference type="Gene3D" id="3.30.450.20">
    <property type="entry name" value="PAS domain"/>
    <property type="match status" value="2"/>
</dbReference>
<dbReference type="Gene3D" id="3.30.750.24">
    <property type="entry name" value="STAS domain"/>
    <property type="match status" value="1"/>
</dbReference>
<dbReference type="Pfam" id="PF08448">
    <property type="entry name" value="PAS_4"/>
    <property type="match status" value="1"/>
</dbReference>
<dbReference type="CDD" id="cd07041">
    <property type="entry name" value="STAS_RsbR_RsbS_like"/>
    <property type="match status" value="1"/>
</dbReference>
<dbReference type="RefSeq" id="WP_153822218.1">
    <property type="nucleotide sequence ID" value="NZ_WJIE01000007.1"/>
</dbReference>
<accession>A0A6N7PTP4</accession>
<dbReference type="InterPro" id="IPR036513">
    <property type="entry name" value="STAS_dom_sf"/>
</dbReference>
<dbReference type="NCBIfam" id="TIGR00229">
    <property type="entry name" value="sensory_box"/>
    <property type="match status" value="2"/>
</dbReference>
<feature type="domain" description="PAS" evidence="2">
    <location>
        <begin position="171"/>
        <end position="241"/>
    </location>
</feature>
<dbReference type="CDD" id="cd00130">
    <property type="entry name" value="PAS"/>
    <property type="match status" value="2"/>
</dbReference>
<feature type="domain" description="STAS" evidence="4">
    <location>
        <begin position="311"/>
        <end position="422"/>
    </location>
</feature>
<feature type="domain" description="PAC" evidence="3">
    <location>
        <begin position="116"/>
        <end position="169"/>
    </location>
</feature>